<dbReference type="GO" id="GO:0003723">
    <property type="term" value="F:RNA binding"/>
    <property type="evidence" value="ECO:0007669"/>
    <property type="project" value="TreeGrafter"/>
</dbReference>
<dbReference type="InterPro" id="IPR035892">
    <property type="entry name" value="C2_domain_sf"/>
</dbReference>
<dbReference type="InterPro" id="IPR001623">
    <property type="entry name" value="DnaJ_domain"/>
</dbReference>
<keyword evidence="3 10" id="KW-0812">Transmembrane</keyword>
<organism evidence="12">
    <name type="scientific">Dunaliella tertiolecta</name>
    <name type="common">Green alga</name>
    <dbReference type="NCBI Taxonomy" id="3047"/>
    <lineage>
        <taxon>Eukaryota</taxon>
        <taxon>Viridiplantae</taxon>
        <taxon>Chlorophyta</taxon>
        <taxon>core chlorophytes</taxon>
        <taxon>Chlorophyceae</taxon>
        <taxon>CS clade</taxon>
        <taxon>Chlamydomonadales</taxon>
        <taxon>Dunaliellaceae</taxon>
        <taxon>Dunaliella</taxon>
    </lineage>
</organism>
<dbReference type="InterPro" id="IPR036869">
    <property type="entry name" value="J_dom_sf"/>
</dbReference>
<feature type="transmembrane region" description="Helical" evidence="10">
    <location>
        <begin position="9"/>
        <end position="29"/>
    </location>
</feature>
<dbReference type="AlphaFoldDB" id="A0A7S3R9Y3"/>
<evidence type="ECO:0000259" key="11">
    <source>
        <dbReference type="PROSITE" id="PS50076"/>
    </source>
</evidence>
<dbReference type="Gene3D" id="1.10.150.20">
    <property type="entry name" value="5' to 3' exonuclease, C-terminal subdomain"/>
    <property type="match status" value="1"/>
</dbReference>
<evidence type="ECO:0000256" key="8">
    <source>
        <dbReference type="ARBA" id="ARBA00023186"/>
    </source>
</evidence>
<dbReference type="EMBL" id="HBIP01036315">
    <property type="protein sequence ID" value="CAE0506983.1"/>
    <property type="molecule type" value="Transcribed_RNA"/>
</dbReference>
<evidence type="ECO:0000256" key="1">
    <source>
        <dbReference type="ARBA" id="ARBA00004477"/>
    </source>
</evidence>
<comment type="subcellular location">
    <subcellularLocation>
        <location evidence="1">Endoplasmic reticulum membrane</location>
        <topology evidence="1">Multi-pass membrane protein</topology>
    </subcellularLocation>
</comment>
<accession>A0A7S3R9Y3</accession>
<keyword evidence="8" id="KW-0143">Chaperone</keyword>
<dbReference type="PANTHER" id="PTHR24075">
    <property type="entry name" value="SEC63 DOMAIN-CONTAINING"/>
    <property type="match status" value="1"/>
</dbReference>
<keyword evidence="6 10" id="KW-1133">Transmembrane helix</keyword>
<keyword evidence="5" id="KW-0653">Protein transport</keyword>
<reference evidence="12" key="1">
    <citation type="submission" date="2021-01" db="EMBL/GenBank/DDBJ databases">
        <authorList>
            <person name="Corre E."/>
            <person name="Pelletier E."/>
            <person name="Niang G."/>
            <person name="Scheremetjew M."/>
            <person name="Finn R."/>
            <person name="Kale V."/>
            <person name="Holt S."/>
            <person name="Cochrane G."/>
            <person name="Meng A."/>
            <person name="Brown T."/>
            <person name="Cohen L."/>
        </authorList>
    </citation>
    <scope>NUCLEOTIDE SEQUENCE</scope>
    <source>
        <strain evidence="12">CCMP1320</strain>
    </source>
</reference>
<feature type="transmembrane region" description="Helical" evidence="10">
    <location>
        <begin position="69"/>
        <end position="86"/>
    </location>
</feature>
<protein>
    <recommendedName>
        <fullName evidence="11">J domain-containing protein</fullName>
    </recommendedName>
</protein>
<proteinExistence type="predicted"/>
<feature type="compositionally biased region" description="Basic and acidic residues" evidence="9">
    <location>
        <begin position="715"/>
        <end position="765"/>
    </location>
</feature>
<feature type="compositionally biased region" description="Acidic residues" evidence="9">
    <location>
        <begin position="682"/>
        <end position="714"/>
    </location>
</feature>
<name>A0A7S3R9Y3_DUNTE</name>
<dbReference type="GO" id="GO:0006614">
    <property type="term" value="P:SRP-dependent cotranslational protein targeting to membrane"/>
    <property type="evidence" value="ECO:0007669"/>
    <property type="project" value="TreeGrafter"/>
</dbReference>
<dbReference type="PANTHER" id="PTHR24075:SF0">
    <property type="entry name" value="TRANSLOCATION PROTEIN SEC63 HOMOLOG"/>
    <property type="match status" value="1"/>
</dbReference>
<feature type="region of interest" description="Disordered" evidence="9">
    <location>
        <begin position="651"/>
        <end position="782"/>
    </location>
</feature>
<evidence type="ECO:0000256" key="4">
    <source>
        <dbReference type="ARBA" id="ARBA00022824"/>
    </source>
</evidence>
<evidence type="ECO:0000256" key="2">
    <source>
        <dbReference type="ARBA" id="ARBA00022448"/>
    </source>
</evidence>
<dbReference type="PROSITE" id="PS50076">
    <property type="entry name" value="DNAJ_2"/>
    <property type="match status" value="1"/>
</dbReference>
<dbReference type="InterPro" id="IPR014756">
    <property type="entry name" value="Ig_E-set"/>
</dbReference>
<dbReference type="Pfam" id="PF00226">
    <property type="entry name" value="DnaJ"/>
    <property type="match status" value="1"/>
</dbReference>
<evidence type="ECO:0000256" key="10">
    <source>
        <dbReference type="SAM" id="Phobius"/>
    </source>
</evidence>
<dbReference type="GO" id="GO:0008320">
    <property type="term" value="F:protein transmembrane transporter activity"/>
    <property type="evidence" value="ECO:0007669"/>
    <property type="project" value="TreeGrafter"/>
</dbReference>
<feature type="transmembrane region" description="Helical" evidence="10">
    <location>
        <begin position="190"/>
        <end position="212"/>
    </location>
</feature>
<dbReference type="CDD" id="cd06257">
    <property type="entry name" value="DnaJ"/>
    <property type="match status" value="1"/>
</dbReference>
<dbReference type="SUPFAM" id="SSF46565">
    <property type="entry name" value="Chaperone J-domain"/>
    <property type="match status" value="1"/>
</dbReference>
<dbReference type="SMART" id="SM00271">
    <property type="entry name" value="DnaJ"/>
    <property type="match status" value="1"/>
</dbReference>
<keyword evidence="2" id="KW-0813">Transport</keyword>
<dbReference type="SMART" id="SM00973">
    <property type="entry name" value="Sec63"/>
    <property type="match status" value="1"/>
</dbReference>
<evidence type="ECO:0000256" key="5">
    <source>
        <dbReference type="ARBA" id="ARBA00022927"/>
    </source>
</evidence>
<dbReference type="SUPFAM" id="SSF81296">
    <property type="entry name" value="E set domains"/>
    <property type="match status" value="1"/>
</dbReference>
<dbReference type="FunFam" id="1.10.287.110:FF:000038">
    <property type="entry name" value="DnaJ protein ERDJ2A"/>
    <property type="match status" value="1"/>
</dbReference>
<dbReference type="SUPFAM" id="SSF158702">
    <property type="entry name" value="Sec63 N-terminal domain-like"/>
    <property type="match status" value="1"/>
</dbReference>
<keyword evidence="4" id="KW-0256">Endoplasmic reticulum</keyword>
<evidence type="ECO:0000256" key="7">
    <source>
        <dbReference type="ARBA" id="ARBA00023136"/>
    </source>
</evidence>
<dbReference type="InterPro" id="IPR004179">
    <property type="entry name" value="Sec63-dom"/>
</dbReference>
<dbReference type="Pfam" id="PF02889">
    <property type="entry name" value="Sec63"/>
    <property type="match status" value="1"/>
</dbReference>
<dbReference type="Gene3D" id="1.10.287.110">
    <property type="entry name" value="DnaJ domain"/>
    <property type="match status" value="1"/>
</dbReference>
<evidence type="ECO:0000256" key="9">
    <source>
        <dbReference type="SAM" id="MobiDB-lite"/>
    </source>
</evidence>
<feature type="domain" description="J" evidence="11">
    <location>
        <begin position="97"/>
        <end position="162"/>
    </location>
</feature>
<dbReference type="GO" id="GO:0031207">
    <property type="term" value="C:Sec62/Sec63 complex"/>
    <property type="evidence" value="ECO:0007669"/>
    <property type="project" value="TreeGrafter"/>
</dbReference>
<dbReference type="PRINTS" id="PR00625">
    <property type="entry name" value="JDOMAIN"/>
</dbReference>
<evidence type="ECO:0000313" key="12">
    <source>
        <dbReference type="EMBL" id="CAE0506983.1"/>
    </source>
</evidence>
<dbReference type="Gene3D" id="1.10.3380.10">
    <property type="entry name" value="Sec63 N-terminal domain-like domain"/>
    <property type="match status" value="1"/>
</dbReference>
<sequence length="782" mass="87057">MGDNTQSSGLFSVFILSIFTLALLPYTIYHFCCSGADDDVVQPWQPGGKGKRKTSAFTRLKQKYVTKENVILLVLWCLWVVMLLWVQASIQEQRPFDPFEILGLDHTASDKDIKKAYRKLSLQYHPDKNPDPSAAEYFASFVSKAYAALTDEVSRGNYEKYGHPDGPQAMNIGVALPNWMFSTDRRVAPLMLLALVGFGILLPLVLASWYMLSSNKYVGSGGIMTDTLAIYMHSKYNIKESQSLVRIPETLVCAMEFINLPTPPEQKHALEELGKSISRKFPDLKEKKMFWMRKASILKVHMLLLAYLEREGTDVPAVLQSDLRFVLQKSVVLLDELFKIASMPRPPTFNGWLTPSIAVVEMLQCLSQAVPLSMRKPKGKDVDAATLLLQLPHFDMDVVKKLKKQRVGTFKELQDMEPSERLGVLAQAGLRPEQVDDVSTFLSVLPTVHVRAKVEMDGEEDVIERDIAKCSLRIVLSRPSHTQPNFVLKTKGKTVRAFTPLFPHPKDENWHIMLADPASNSVWGSTKVCLMEAEAAAYEHPQVLTEWPNLAQGRETTAGGRDTRTKVLPSANKSIARYDAGQIDVRGGEVSNGSNLDSLRNIGQIVEFPIIAPPKASTYNLQLLLMCDSYVGADRTVPLKLTVHPLSRAVQEGRDARSMAKAKEWASDDENEGKPLLGSDRDSDEEEEEEEQSDYDYDSEETGELMSGSDEEYEENTKKKGDKGGGAKDKGDKGKGDVGKDKAKEATGKGNKEKVAKPENDKSDEGLPPLVDEEAELVEKEG</sequence>
<feature type="compositionally biased region" description="Basic and acidic residues" evidence="9">
    <location>
        <begin position="651"/>
        <end position="666"/>
    </location>
</feature>
<dbReference type="Gene3D" id="2.60.40.150">
    <property type="entry name" value="C2 domain"/>
    <property type="match status" value="1"/>
</dbReference>
<dbReference type="GO" id="GO:0006620">
    <property type="term" value="P:post-translational protein targeting to endoplasmic reticulum membrane"/>
    <property type="evidence" value="ECO:0007669"/>
    <property type="project" value="TreeGrafter"/>
</dbReference>
<evidence type="ECO:0000256" key="3">
    <source>
        <dbReference type="ARBA" id="ARBA00022692"/>
    </source>
</evidence>
<gene>
    <name evidence="12" type="ORF">DTER00134_LOCUS22059</name>
</gene>
<evidence type="ECO:0000256" key="6">
    <source>
        <dbReference type="ARBA" id="ARBA00022989"/>
    </source>
</evidence>
<keyword evidence="7 10" id="KW-0472">Membrane</keyword>